<dbReference type="Proteomes" id="UP000324897">
    <property type="component" value="Unassembled WGS sequence"/>
</dbReference>
<dbReference type="EMBL" id="RWGY01000031">
    <property type="protein sequence ID" value="TVU15840.1"/>
    <property type="molecule type" value="Genomic_DNA"/>
</dbReference>
<reference evidence="1 2" key="1">
    <citation type="journal article" date="2019" name="Sci. Rep.">
        <title>A high-quality genome of Eragrostis curvula grass provides insights into Poaceae evolution and supports new strategies to enhance forage quality.</title>
        <authorList>
            <person name="Carballo J."/>
            <person name="Santos B.A.C.M."/>
            <person name="Zappacosta D."/>
            <person name="Garbus I."/>
            <person name="Selva J.P."/>
            <person name="Gallo C.A."/>
            <person name="Diaz A."/>
            <person name="Albertini E."/>
            <person name="Caccamo M."/>
            <person name="Echenique V."/>
        </authorList>
    </citation>
    <scope>NUCLEOTIDE SEQUENCE [LARGE SCALE GENOMIC DNA]</scope>
    <source>
        <strain evidence="2">cv. Victoria</strain>
        <tissue evidence="1">Leaf</tissue>
    </source>
</reference>
<gene>
    <name evidence="1" type="ORF">EJB05_39381</name>
</gene>
<dbReference type="Gramene" id="TVU15840">
    <property type="protein sequence ID" value="TVU15840"/>
    <property type="gene ID" value="EJB05_39381"/>
</dbReference>
<evidence type="ECO:0000313" key="2">
    <source>
        <dbReference type="Proteomes" id="UP000324897"/>
    </source>
</evidence>
<evidence type="ECO:0000313" key="1">
    <source>
        <dbReference type="EMBL" id="TVU15840.1"/>
    </source>
</evidence>
<proteinExistence type="predicted"/>
<accession>A0A5J9TWT7</accession>
<organism evidence="1 2">
    <name type="scientific">Eragrostis curvula</name>
    <name type="common">weeping love grass</name>
    <dbReference type="NCBI Taxonomy" id="38414"/>
    <lineage>
        <taxon>Eukaryota</taxon>
        <taxon>Viridiplantae</taxon>
        <taxon>Streptophyta</taxon>
        <taxon>Embryophyta</taxon>
        <taxon>Tracheophyta</taxon>
        <taxon>Spermatophyta</taxon>
        <taxon>Magnoliopsida</taxon>
        <taxon>Liliopsida</taxon>
        <taxon>Poales</taxon>
        <taxon>Poaceae</taxon>
        <taxon>PACMAD clade</taxon>
        <taxon>Chloridoideae</taxon>
        <taxon>Eragrostideae</taxon>
        <taxon>Eragrostidinae</taxon>
        <taxon>Eragrostis</taxon>
    </lineage>
</organism>
<keyword evidence="2" id="KW-1185">Reference proteome</keyword>
<sequence length="96" mass="11125">TYWYLNRCLLEIVKFATNLTLTARCCECCHECFFFFSIRVSCCGQLRSSPPFRNLAEILLILEMSQRGHEQLGTLVMVHPQALGHPIWYPQMKEAA</sequence>
<comment type="caution">
    <text evidence="1">The sequence shown here is derived from an EMBL/GenBank/DDBJ whole genome shotgun (WGS) entry which is preliminary data.</text>
</comment>
<feature type="non-terminal residue" evidence="1">
    <location>
        <position position="1"/>
    </location>
</feature>
<name>A0A5J9TWT7_9POAL</name>
<protein>
    <submittedName>
        <fullName evidence="1">Uncharacterized protein</fullName>
    </submittedName>
</protein>
<dbReference type="AlphaFoldDB" id="A0A5J9TWT7"/>